<comment type="similarity">
    <text evidence="1">In the N-terminal section; belongs to the CRISPR-associated nuclease Cas3-HD family.</text>
</comment>
<dbReference type="PROSITE" id="PS51192">
    <property type="entry name" value="HELICASE_ATP_BIND_1"/>
    <property type="match status" value="1"/>
</dbReference>
<dbReference type="PANTHER" id="PTHR47963">
    <property type="entry name" value="DEAD-BOX ATP-DEPENDENT RNA HELICASE 47, MITOCHONDRIAL"/>
    <property type="match status" value="1"/>
</dbReference>
<accession>A0A318LD60</accession>
<dbReference type="InterPro" id="IPR011545">
    <property type="entry name" value="DEAD/DEAH_box_helicase_dom"/>
</dbReference>
<dbReference type="AlphaFoldDB" id="A0A318LD60"/>
<dbReference type="InterPro" id="IPR050547">
    <property type="entry name" value="DEAD_box_RNA_helicases"/>
</dbReference>
<dbReference type="Pfam" id="PF18019">
    <property type="entry name" value="Cas3_HD"/>
    <property type="match status" value="1"/>
</dbReference>
<dbReference type="SUPFAM" id="SSF52540">
    <property type="entry name" value="P-loop containing nucleoside triphosphate hydrolases"/>
    <property type="match status" value="1"/>
</dbReference>
<evidence type="ECO:0000256" key="8">
    <source>
        <dbReference type="ARBA" id="ARBA00022840"/>
    </source>
</evidence>
<dbReference type="GO" id="GO:0004519">
    <property type="term" value="F:endonuclease activity"/>
    <property type="evidence" value="ECO:0007669"/>
    <property type="project" value="UniProtKB-KW"/>
</dbReference>
<name>A0A318LD60_9PSEU</name>
<evidence type="ECO:0000256" key="1">
    <source>
        <dbReference type="ARBA" id="ARBA00006847"/>
    </source>
</evidence>
<reference evidence="12 13" key="1">
    <citation type="submission" date="2016-07" db="EMBL/GenBank/DDBJ databases">
        <title>Draft genome sequence of Prauserella sp. YIM 121212, isolated from alkaline soil.</title>
        <authorList>
            <person name="Ruckert C."/>
            <person name="Albersmeier A."/>
            <person name="Jiang C.-L."/>
            <person name="Jiang Y."/>
            <person name="Kalinowski J."/>
            <person name="Schneider O."/>
            <person name="Winkler A."/>
            <person name="Zotchev S.B."/>
        </authorList>
    </citation>
    <scope>NUCLEOTIDE SEQUENCE [LARGE SCALE GENOMIC DNA]</scope>
    <source>
        <strain evidence="12 13">YIM 121212</strain>
    </source>
</reference>
<dbReference type="GO" id="GO:0003724">
    <property type="term" value="F:RNA helicase activity"/>
    <property type="evidence" value="ECO:0007669"/>
    <property type="project" value="TreeGrafter"/>
</dbReference>
<sequence>MARISSELPDGIAGVRVLTSWLAGVHDVGKVSPAFSVQVNDLAGYMDRYGLDYKPALASDPKRREVGHAIIGHLAVRDWMVDDLGFARRKSMAAQLASVVGSHHGVPPERAQLSLARDRADLAGTGVWHRLRWFLLDRATDRIGGREVLARYRNVRLSLPSQALLTAIVIIADWIASNDELFPLRPVEALSREPEKPDDDRTRERLEYGWSSLALPAQWSAQPIPDDRDQLFQDRFGYPDASLNPIQRAAVNAAVAQGEPGMLVIEAPMGSGKTEAALLAAEALAGRSGADGVFIALPTQATTDAMFSRVRRWLDRLPGSSDGRAVSLRLAHGKAHLNDEFAGMVHRGRYGCVGDDEAAIVHAWFSGRKKSVLAAFVVGTIDQVLFAGLKSRHLMLRHLALAGKVVIIDEVHAYDVYMSQYLHRVLHWLGAYRVPVVLLSATLPPDRRSELLQAYDTGRGRETPGALADGYPQVSGTGLQSVVLPLPEPASSVQLDRIGDDLDMLTEYLSRHLSEGGCAVVIRNTVTRVQETAEHLSATFGVDAVTINHARFLACDRAEKDRDLLRRFGSPLGECERPDIHIVVASQVVEQSLDIDFDLMVTDLAPADLVLQRLGRLHRHRRARPTPVRQPRCALVGVLDWNTGPVVAVPESRKVYGEYPLLRAAAILHGRDTLSVPHDIAPLVHAAYGHTPVGPKSWQPKLAVAERIAADRAQQRRRAAGDFLLGESDAADDLCGWVRAGVGDVDDDSPQGLAQVRDGEESLEVLIVQRDVDGGLLVPDWVRHGGAQLPLDGPVPYRLARVVAACSLRLPYALSHSGVIDDVIRELEASRFTSFDKTPQLTGQLVLVLDQHRQAKLNDYRLTYDLRRGLVHDRI</sequence>
<keyword evidence="13" id="KW-1185">Reference proteome</keyword>
<keyword evidence="5" id="KW-0547">Nucleotide-binding</keyword>
<evidence type="ECO:0000256" key="2">
    <source>
        <dbReference type="ARBA" id="ARBA00009046"/>
    </source>
</evidence>
<organism evidence="12 13">
    <name type="scientific">Prauserella flavalba</name>
    <dbReference type="NCBI Taxonomy" id="1477506"/>
    <lineage>
        <taxon>Bacteria</taxon>
        <taxon>Bacillati</taxon>
        <taxon>Actinomycetota</taxon>
        <taxon>Actinomycetes</taxon>
        <taxon>Pseudonocardiales</taxon>
        <taxon>Pseudonocardiaceae</taxon>
        <taxon>Prauserella</taxon>
    </lineage>
</organism>
<evidence type="ECO:0000256" key="6">
    <source>
        <dbReference type="ARBA" id="ARBA00022801"/>
    </source>
</evidence>
<dbReference type="InterPro" id="IPR006474">
    <property type="entry name" value="Helicase_Cas3_CRISPR-ass_core"/>
</dbReference>
<dbReference type="Gene3D" id="1.10.3210.30">
    <property type="match status" value="1"/>
</dbReference>
<dbReference type="EMBL" id="MASU01000021">
    <property type="protein sequence ID" value="PXY18449.1"/>
    <property type="molecule type" value="Genomic_DNA"/>
</dbReference>
<dbReference type="InterPro" id="IPR027417">
    <property type="entry name" value="P-loop_NTPase"/>
</dbReference>
<dbReference type="InterPro" id="IPR006483">
    <property type="entry name" value="CRISPR-assoc_Cas3_HD"/>
</dbReference>
<dbReference type="GO" id="GO:0005524">
    <property type="term" value="F:ATP binding"/>
    <property type="evidence" value="ECO:0007669"/>
    <property type="project" value="UniProtKB-KW"/>
</dbReference>
<proteinExistence type="inferred from homology"/>
<dbReference type="InterPro" id="IPR014001">
    <property type="entry name" value="Helicase_ATP-bd"/>
</dbReference>
<evidence type="ECO:0000256" key="4">
    <source>
        <dbReference type="ARBA" id="ARBA00022723"/>
    </source>
</evidence>
<dbReference type="NCBIfam" id="TIGR01596">
    <property type="entry name" value="cas3_HD"/>
    <property type="match status" value="1"/>
</dbReference>
<evidence type="ECO:0000256" key="5">
    <source>
        <dbReference type="ARBA" id="ARBA00022741"/>
    </source>
</evidence>
<dbReference type="GO" id="GO:0051607">
    <property type="term" value="P:defense response to virus"/>
    <property type="evidence" value="ECO:0007669"/>
    <property type="project" value="UniProtKB-KW"/>
</dbReference>
<evidence type="ECO:0000256" key="3">
    <source>
        <dbReference type="ARBA" id="ARBA00022722"/>
    </source>
</evidence>
<dbReference type="PROSITE" id="PS51643">
    <property type="entry name" value="HD_CAS3"/>
    <property type="match status" value="1"/>
</dbReference>
<evidence type="ECO:0000256" key="7">
    <source>
        <dbReference type="ARBA" id="ARBA00022806"/>
    </source>
</evidence>
<protein>
    <submittedName>
        <fullName evidence="12">CRISPR-associated helicase/endonuclease Cas3</fullName>
    </submittedName>
</protein>
<feature type="domain" description="Helicase ATP-binding" evidence="10">
    <location>
        <begin position="254"/>
        <end position="461"/>
    </location>
</feature>
<feature type="domain" description="HD Cas3-type" evidence="11">
    <location>
        <begin position="1"/>
        <end position="175"/>
    </location>
</feature>
<evidence type="ECO:0000313" key="12">
    <source>
        <dbReference type="EMBL" id="PXY18449.1"/>
    </source>
</evidence>
<gene>
    <name evidence="12" type="ORF">BA062_35605</name>
</gene>
<evidence type="ECO:0000313" key="13">
    <source>
        <dbReference type="Proteomes" id="UP000247892"/>
    </source>
</evidence>
<dbReference type="GO" id="GO:0016787">
    <property type="term" value="F:hydrolase activity"/>
    <property type="evidence" value="ECO:0007669"/>
    <property type="project" value="UniProtKB-KW"/>
</dbReference>
<keyword evidence="7" id="KW-0347">Helicase</keyword>
<dbReference type="CDD" id="cd09641">
    <property type="entry name" value="Cas3''_I"/>
    <property type="match status" value="1"/>
</dbReference>
<dbReference type="CDD" id="cd17930">
    <property type="entry name" value="DEXHc_cas3"/>
    <property type="match status" value="1"/>
</dbReference>
<evidence type="ECO:0000259" key="10">
    <source>
        <dbReference type="PROSITE" id="PS51192"/>
    </source>
</evidence>
<dbReference type="Gene3D" id="3.40.50.300">
    <property type="entry name" value="P-loop containing nucleotide triphosphate hydrolases"/>
    <property type="match status" value="2"/>
</dbReference>
<keyword evidence="6" id="KW-0378">Hydrolase</keyword>
<keyword evidence="9" id="KW-0051">Antiviral defense</keyword>
<dbReference type="InterPro" id="IPR041372">
    <property type="entry name" value="Cas3_C"/>
</dbReference>
<evidence type="ECO:0000256" key="9">
    <source>
        <dbReference type="ARBA" id="ARBA00023118"/>
    </source>
</evidence>
<comment type="caution">
    <text evidence="12">The sequence shown here is derived from an EMBL/GenBank/DDBJ whole genome shotgun (WGS) entry which is preliminary data.</text>
</comment>
<dbReference type="InterPro" id="IPR038257">
    <property type="entry name" value="CRISPR-assoc_Cas3_HD_sf"/>
</dbReference>
<evidence type="ECO:0000259" key="11">
    <source>
        <dbReference type="PROSITE" id="PS51643"/>
    </source>
</evidence>
<dbReference type="Pfam" id="PF00270">
    <property type="entry name" value="DEAD"/>
    <property type="match status" value="1"/>
</dbReference>
<dbReference type="GO" id="GO:0046872">
    <property type="term" value="F:metal ion binding"/>
    <property type="evidence" value="ECO:0007669"/>
    <property type="project" value="UniProtKB-KW"/>
</dbReference>
<dbReference type="NCBIfam" id="TIGR01587">
    <property type="entry name" value="cas3_core"/>
    <property type="match status" value="1"/>
</dbReference>
<keyword evidence="4" id="KW-0479">Metal-binding</keyword>
<dbReference type="InterPro" id="IPR054712">
    <property type="entry name" value="Cas3-like_dom"/>
</dbReference>
<dbReference type="SMART" id="SM00487">
    <property type="entry name" value="DEXDc"/>
    <property type="match status" value="1"/>
</dbReference>
<dbReference type="Pfam" id="PF22590">
    <property type="entry name" value="Cas3-like_C_2"/>
    <property type="match status" value="1"/>
</dbReference>
<keyword evidence="3" id="KW-0540">Nuclease</keyword>
<dbReference type="Proteomes" id="UP000247892">
    <property type="component" value="Unassembled WGS sequence"/>
</dbReference>
<keyword evidence="8" id="KW-0067">ATP-binding</keyword>
<dbReference type="GO" id="GO:0003723">
    <property type="term" value="F:RNA binding"/>
    <property type="evidence" value="ECO:0007669"/>
    <property type="project" value="TreeGrafter"/>
</dbReference>
<keyword evidence="12" id="KW-0255">Endonuclease</keyword>
<dbReference type="Pfam" id="PF18395">
    <property type="entry name" value="Cas3_C"/>
    <property type="match status" value="1"/>
</dbReference>
<comment type="similarity">
    <text evidence="2">In the central section; belongs to the CRISPR-associated helicase Cas3 family.</text>
</comment>
<dbReference type="PANTHER" id="PTHR47963:SF9">
    <property type="entry name" value="CRISPR-ASSOCIATED ENDONUCLEASE_HELICASE CAS3"/>
    <property type="match status" value="1"/>
</dbReference>